<sequence>MSTNLGEYPDRIQGTPYVEQVEEKYKLKVAIGICNALREADPESFRALGGFEECVRAASRWADYNFDMWKVNWPKSVSAAITAFK</sequence>
<keyword evidence="1" id="KW-0167">Capsid protein</keyword>
<keyword evidence="1" id="KW-0946">Virion</keyword>
<reference evidence="1 2" key="1">
    <citation type="journal article" date="2020" name="ISME J.">
        <title>New virus isolates from Italian hydrothermal environments underscore the biogeographic pattern in archaeal virus communities.</title>
        <authorList>
            <person name="Baquero D.P."/>
            <person name="Contursi P."/>
            <person name="Piochi M."/>
            <person name="Bartolucci S."/>
            <person name="Liu Y."/>
            <person name="Cvirkaite-Krupovic V."/>
            <person name="Prangishvili D."/>
            <person name="Krupovic M."/>
        </authorList>
    </citation>
    <scope>NUCLEOTIDE SEQUENCE [LARGE SCALE GENOMIC DNA]</scope>
    <source>
        <strain evidence="1">10</strain>
    </source>
</reference>
<dbReference type="Proteomes" id="UP000501879">
    <property type="component" value="Segment"/>
</dbReference>
<accession>A0A6M3VYY0</accession>
<proteinExistence type="predicted"/>
<gene>
    <name evidence="1" type="ORF">PSV2_gp20</name>
</gene>
<dbReference type="EMBL" id="MN876845">
    <property type="protein sequence ID" value="QJF12432.1"/>
    <property type="molecule type" value="Genomic_DNA"/>
</dbReference>
<evidence type="ECO:0000313" key="1">
    <source>
        <dbReference type="EMBL" id="QJF12432.1"/>
    </source>
</evidence>
<organism evidence="1 2">
    <name type="scientific">Pyrobaculum spherical virus 2</name>
    <dbReference type="NCBI Taxonomy" id="2730632"/>
    <lineage>
        <taxon>Viruses</taxon>
        <taxon>Viruses incertae sedis</taxon>
        <taxon>Globuloviridae</taxon>
        <taxon>Alphaglobulovirus</taxon>
        <taxon>Alphaglobulovirus pozzuoliense</taxon>
    </lineage>
</organism>
<protein>
    <submittedName>
        <fullName evidence="1">Virus coat protein VP1</fullName>
    </submittedName>
</protein>
<keyword evidence="2" id="KW-1185">Reference proteome</keyword>
<evidence type="ECO:0000313" key="2">
    <source>
        <dbReference type="Proteomes" id="UP000501879"/>
    </source>
</evidence>
<name>A0A6M3VYY0_9VIRU</name>
<dbReference type="GO" id="GO:0019028">
    <property type="term" value="C:viral capsid"/>
    <property type="evidence" value="ECO:0007669"/>
    <property type="project" value="UniProtKB-KW"/>
</dbReference>